<evidence type="ECO:0000313" key="3">
    <source>
        <dbReference type="EMBL" id="GIY97110.1"/>
    </source>
</evidence>
<protein>
    <submittedName>
        <fullName evidence="3">Uncharacterized protein</fullName>
    </submittedName>
</protein>
<dbReference type="AlphaFoldDB" id="A0AAV4XT55"/>
<evidence type="ECO:0000313" key="4">
    <source>
        <dbReference type="Proteomes" id="UP001054945"/>
    </source>
</evidence>
<proteinExistence type="predicted"/>
<evidence type="ECO:0000256" key="2">
    <source>
        <dbReference type="SAM" id="MobiDB-lite"/>
    </source>
</evidence>
<dbReference type="Proteomes" id="UP001054945">
    <property type="component" value="Unassembled WGS sequence"/>
</dbReference>
<name>A0AAV4XT55_CAEEX</name>
<sequence>MANSDWVSLLNECAEDLARSKSKNSSSDYNAENERSKQPSLQNGTSLRPKSRNSGCAFNLENPSNGNSNQPALLNGNNIRPKANTIIMLTVQKIIPTRTANTLFHRMEQTFDQKAETVAGSTVQKIFPKTAAIPLSHKMQHKFHQIAEVVAVYTIQKNFSLEQLTTKTQNSSSAYIPDNHSVEVNYRPLLQKESKSNINDTISLTKYSIVILNFKGNLSSATLDRNPECSVRIHVPCAIPSESATEDIDSAWKLLALNNEVENLRKDLEHAKLTISILQEDERRLKNR</sequence>
<feature type="coiled-coil region" evidence="1">
    <location>
        <begin position="254"/>
        <end position="288"/>
    </location>
</feature>
<organism evidence="3 4">
    <name type="scientific">Caerostris extrusa</name>
    <name type="common">Bark spider</name>
    <name type="synonym">Caerostris bankana</name>
    <dbReference type="NCBI Taxonomy" id="172846"/>
    <lineage>
        <taxon>Eukaryota</taxon>
        <taxon>Metazoa</taxon>
        <taxon>Ecdysozoa</taxon>
        <taxon>Arthropoda</taxon>
        <taxon>Chelicerata</taxon>
        <taxon>Arachnida</taxon>
        <taxon>Araneae</taxon>
        <taxon>Araneomorphae</taxon>
        <taxon>Entelegynae</taxon>
        <taxon>Araneoidea</taxon>
        <taxon>Araneidae</taxon>
        <taxon>Caerostris</taxon>
    </lineage>
</organism>
<dbReference type="EMBL" id="BPLR01018120">
    <property type="protein sequence ID" value="GIY97110.1"/>
    <property type="molecule type" value="Genomic_DNA"/>
</dbReference>
<evidence type="ECO:0000256" key="1">
    <source>
        <dbReference type="SAM" id="Coils"/>
    </source>
</evidence>
<accession>A0AAV4XT55</accession>
<keyword evidence="1" id="KW-0175">Coiled coil</keyword>
<reference evidence="3 4" key="1">
    <citation type="submission" date="2021-06" db="EMBL/GenBank/DDBJ databases">
        <title>Caerostris extrusa draft genome.</title>
        <authorList>
            <person name="Kono N."/>
            <person name="Arakawa K."/>
        </authorList>
    </citation>
    <scope>NUCLEOTIDE SEQUENCE [LARGE SCALE GENOMIC DNA]</scope>
</reference>
<keyword evidence="4" id="KW-1185">Reference proteome</keyword>
<gene>
    <name evidence="3" type="ORF">CEXT_132461</name>
</gene>
<comment type="caution">
    <text evidence="3">The sequence shown here is derived from an EMBL/GenBank/DDBJ whole genome shotgun (WGS) entry which is preliminary data.</text>
</comment>
<feature type="region of interest" description="Disordered" evidence="2">
    <location>
        <begin position="17"/>
        <end position="76"/>
    </location>
</feature>
<feature type="compositionally biased region" description="Polar residues" evidence="2">
    <location>
        <begin position="38"/>
        <end position="76"/>
    </location>
</feature>